<feature type="compositionally biased region" description="Basic and acidic residues" evidence="1">
    <location>
        <begin position="67"/>
        <end position="83"/>
    </location>
</feature>
<comment type="caution">
    <text evidence="2">The sequence shown here is derived from an EMBL/GenBank/DDBJ whole genome shotgun (WGS) entry which is preliminary data.</text>
</comment>
<reference evidence="2 3" key="1">
    <citation type="journal article" date="2017" name="Mol. Biol. Evol.">
        <title>The 4-celled Tetrabaena socialis nuclear genome reveals the essential components for genetic control of cell number at the origin of multicellularity in the volvocine lineage.</title>
        <authorList>
            <person name="Featherston J."/>
            <person name="Arakaki Y."/>
            <person name="Hanschen E.R."/>
            <person name="Ferris P.J."/>
            <person name="Michod R.E."/>
            <person name="Olson B.J.S.C."/>
            <person name="Nozaki H."/>
            <person name="Durand P.M."/>
        </authorList>
    </citation>
    <scope>NUCLEOTIDE SEQUENCE [LARGE SCALE GENOMIC DNA]</scope>
    <source>
        <strain evidence="2 3">NIES-571</strain>
    </source>
</reference>
<dbReference type="Proteomes" id="UP000236333">
    <property type="component" value="Unassembled WGS sequence"/>
</dbReference>
<dbReference type="OrthoDB" id="10509655at2759"/>
<feature type="non-terminal residue" evidence="2">
    <location>
        <position position="1"/>
    </location>
</feature>
<name>A0A2J7ZGL9_9CHLO</name>
<feature type="non-terminal residue" evidence="2">
    <location>
        <position position="148"/>
    </location>
</feature>
<accession>A0A2J7ZGL9</accession>
<evidence type="ECO:0000256" key="1">
    <source>
        <dbReference type="SAM" id="MobiDB-lite"/>
    </source>
</evidence>
<evidence type="ECO:0000313" key="2">
    <source>
        <dbReference type="EMBL" id="PNG99397.1"/>
    </source>
</evidence>
<proteinExistence type="predicted"/>
<dbReference type="AlphaFoldDB" id="A0A2J7ZGL9"/>
<organism evidence="2 3">
    <name type="scientific">Tetrabaena socialis</name>
    <dbReference type="NCBI Taxonomy" id="47790"/>
    <lineage>
        <taxon>Eukaryota</taxon>
        <taxon>Viridiplantae</taxon>
        <taxon>Chlorophyta</taxon>
        <taxon>core chlorophytes</taxon>
        <taxon>Chlorophyceae</taxon>
        <taxon>CS clade</taxon>
        <taxon>Chlamydomonadales</taxon>
        <taxon>Tetrabaenaceae</taxon>
        <taxon>Tetrabaena</taxon>
    </lineage>
</organism>
<gene>
    <name evidence="2" type="ORF">TSOC_014827</name>
</gene>
<protein>
    <submittedName>
        <fullName evidence="2">Uncharacterized protein</fullName>
    </submittedName>
</protein>
<feature type="region of interest" description="Disordered" evidence="1">
    <location>
        <begin position="29"/>
        <end position="93"/>
    </location>
</feature>
<sequence>GWRKPLEAEDLLPLPHPLACEPAYHHFLRGLSALPEPPPPQQQQQKQQQEEQQRAEPGGKGGGAHQRPTDGKHGLDHDDHPPADAKPPLSYSPEQHLYDTRSLLRLIWILHGPALRRALMLIYAYQTCVFFQPLLLRELTNELIHGQP</sequence>
<dbReference type="EMBL" id="PGGS01003012">
    <property type="protein sequence ID" value="PNG99397.1"/>
    <property type="molecule type" value="Genomic_DNA"/>
</dbReference>
<evidence type="ECO:0000313" key="3">
    <source>
        <dbReference type="Proteomes" id="UP000236333"/>
    </source>
</evidence>
<keyword evidence="3" id="KW-1185">Reference proteome</keyword>